<feature type="transmembrane region" description="Helical" evidence="3">
    <location>
        <begin position="32"/>
        <end position="56"/>
    </location>
</feature>
<evidence type="ECO:0000259" key="4">
    <source>
        <dbReference type="PROSITE" id="PS51724"/>
    </source>
</evidence>
<dbReference type="PANTHER" id="PTHR30386:SF28">
    <property type="entry name" value="EXPORTED PROTEIN"/>
    <property type="match status" value="1"/>
</dbReference>
<dbReference type="InterPro" id="IPR036680">
    <property type="entry name" value="SPOR-like_sf"/>
</dbReference>
<gene>
    <name evidence="5" type="ORF">L6773_07675</name>
</gene>
<dbReference type="InterPro" id="IPR007730">
    <property type="entry name" value="SPOR-like_dom"/>
</dbReference>
<dbReference type="PANTHER" id="PTHR30386">
    <property type="entry name" value="MEMBRANE FUSION SUBUNIT OF EMRAB-TOLC MULTIDRUG EFFLUX PUMP"/>
    <property type="match status" value="1"/>
</dbReference>
<dbReference type="SUPFAM" id="SSF110997">
    <property type="entry name" value="Sporulation related repeat"/>
    <property type="match status" value="1"/>
</dbReference>
<keyword evidence="3" id="KW-0472">Membrane</keyword>
<keyword evidence="3" id="KW-1133">Transmembrane helix</keyword>
<dbReference type="RefSeq" id="WP_237853279.1">
    <property type="nucleotide sequence ID" value="NZ_JAKLWS010000007.1"/>
</dbReference>
<keyword evidence="6" id="KW-1185">Reference proteome</keyword>
<name>A0ABS9KC60_9BACT</name>
<protein>
    <submittedName>
        <fullName evidence="5">SPOR domain-containing protein</fullName>
    </submittedName>
</protein>
<dbReference type="Gene3D" id="3.30.70.1070">
    <property type="entry name" value="Sporulation related repeat"/>
    <property type="match status" value="1"/>
</dbReference>
<evidence type="ECO:0000256" key="3">
    <source>
        <dbReference type="SAM" id="Phobius"/>
    </source>
</evidence>
<evidence type="ECO:0000313" key="6">
    <source>
        <dbReference type="Proteomes" id="UP001165366"/>
    </source>
</evidence>
<dbReference type="Proteomes" id="UP001165366">
    <property type="component" value="Unassembled WGS sequence"/>
</dbReference>
<evidence type="ECO:0000256" key="2">
    <source>
        <dbReference type="SAM" id="MobiDB-lite"/>
    </source>
</evidence>
<dbReference type="InterPro" id="IPR050739">
    <property type="entry name" value="MFP"/>
</dbReference>
<dbReference type="PROSITE" id="PS51724">
    <property type="entry name" value="SPOR"/>
    <property type="match status" value="1"/>
</dbReference>
<evidence type="ECO:0000256" key="1">
    <source>
        <dbReference type="SAM" id="Coils"/>
    </source>
</evidence>
<reference evidence="5" key="1">
    <citation type="submission" date="2022-01" db="EMBL/GenBank/DDBJ databases">
        <authorList>
            <person name="Wang Y."/>
        </authorList>
    </citation>
    <scope>NUCLEOTIDE SEQUENCE</scope>
    <source>
        <strain evidence="5">WB101</strain>
    </source>
</reference>
<proteinExistence type="predicted"/>
<dbReference type="EMBL" id="JAKLWS010000007">
    <property type="protein sequence ID" value="MCG2588437.1"/>
    <property type="molecule type" value="Genomic_DNA"/>
</dbReference>
<feature type="region of interest" description="Disordered" evidence="2">
    <location>
        <begin position="1"/>
        <end position="21"/>
    </location>
</feature>
<evidence type="ECO:0000313" key="5">
    <source>
        <dbReference type="EMBL" id="MCG2588437.1"/>
    </source>
</evidence>
<comment type="caution">
    <text evidence="5">The sequence shown here is derived from an EMBL/GenBank/DDBJ whole genome shotgun (WGS) entry which is preliminary data.</text>
</comment>
<organism evidence="5 6">
    <name type="scientific">Rhodohalobacter sulfatireducens</name>
    <dbReference type="NCBI Taxonomy" id="2911366"/>
    <lineage>
        <taxon>Bacteria</taxon>
        <taxon>Pseudomonadati</taxon>
        <taxon>Balneolota</taxon>
        <taxon>Balneolia</taxon>
        <taxon>Balneolales</taxon>
        <taxon>Balneolaceae</taxon>
        <taxon>Rhodohalobacter</taxon>
    </lineage>
</organism>
<accession>A0ABS9KC60</accession>
<reference evidence="5" key="2">
    <citation type="submission" date="2024-05" db="EMBL/GenBank/DDBJ databases">
        <title>Rhodohalobacter halophilus gen. nov., sp. nov., a moderately halophilic member of the family Balneolaceae.</title>
        <authorList>
            <person name="Xia J."/>
        </authorList>
    </citation>
    <scope>NUCLEOTIDE SEQUENCE</scope>
    <source>
        <strain evidence="5">WB101</strain>
    </source>
</reference>
<sequence length="513" mass="58452">MKSEYFTKRSQSSQLRGRREKPKPKQINWDRIVYFVLLIVGLGILFYYIFISTFYVSGEGLVVTENLKVRAPSDIEIREQLVSNESFVERGDPIFRYSFLNWTGTVDEIEDIEEDIADASEEIQDLEDEITIKRQSIQEIQDRITYLEQQREDFLEKVRLNAATSYELTEVESSLFTARSNLRQEQSELNVLMNKRSRQIQARESLSAEIQELQSGENLIQTYYSPVTGIVNNISVRDNQQAFRSDQIMSIKPRNADVYIFSVFDREDAEFAQPGTVMNIEFDNGAESVGVIRSSYDARENLIEHFEQTGTLTTEYVVVELAPVDSVTRAQWVQLDRSGLSVFRRKIGKGEVGISETSYSAQIRTNDGAEDQQFQSEQDSISTQSEEDTVSQPPANSGTEPVDTLNSSADEETAMDKLDGTDELYGLMGDSFNNQLDGYTINLYSLEDQEKASEISDNIRAEGFRVDVNSVTIDQRNLWRVAVGQFRTVDEAMKAAETIPASIADEYFIHRIQ</sequence>
<feature type="domain" description="SPOR" evidence="4">
    <location>
        <begin position="433"/>
        <end position="512"/>
    </location>
</feature>
<keyword evidence="3" id="KW-0812">Transmembrane</keyword>
<feature type="region of interest" description="Disordered" evidence="2">
    <location>
        <begin position="369"/>
        <end position="410"/>
    </location>
</feature>
<keyword evidence="1" id="KW-0175">Coiled coil</keyword>
<dbReference type="Pfam" id="PF05036">
    <property type="entry name" value="SPOR"/>
    <property type="match status" value="1"/>
</dbReference>
<feature type="compositionally biased region" description="Polar residues" evidence="2">
    <location>
        <begin position="372"/>
        <end position="408"/>
    </location>
</feature>
<feature type="coiled-coil region" evidence="1">
    <location>
        <begin position="109"/>
        <end position="157"/>
    </location>
</feature>